<evidence type="ECO:0000259" key="1">
    <source>
        <dbReference type="Pfam" id="PF00668"/>
    </source>
</evidence>
<evidence type="ECO:0000313" key="3">
    <source>
        <dbReference type="Proteomes" id="UP001199054"/>
    </source>
</evidence>
<dbReference type="PANTHER" id="PTHR45527:SF1">
    <property type="entry name" value="FATTY ACID SYNTHASE"/>
    <property type="match status" value="1"/>
</dbReference>
<protein>
    <submittedName>
        <fullName evidence="2">Condensation domain-containing protein</fullName>
    </submittedName>
</protein>
<dbReference type="Proteomes" id="UP001199054">
    <property type="component" value="Unassembled WGS sequence"/>
</dbReference>
<dbReference type="Gene3D" id="3.30.559.10">
    <property type="entry name" value="Chloramphenicol acetyltransferase-like domain"/>
    <property type="match status" value="1"/>
</dbReference>
<organism evidence="2 3">
    <name type="scientific">Streptomyces antimicrobicus</name>
    <dbReference type="NCBI Taxonomy" id="2883108"/>
    <lineage>
        <taxon>Bacteria</taxon>
        <taxon>Bacillati</taxon>
        <taxon>Actinomycetota</taxon>
        <taxon>Actinomycetes</taxon>
        <taxon>Kitasatosporales</taxon>
        <taxon>Streptomycetaceae</taxon>
        <taxon>Streptomyces</taxon>
    </lineage>
</organism>
<dbReference type="Gene3D" id="3.30.559.30">
    <property type="entry name" value="Nonribosomal peptide synthetase, condensation domain"/>
    <property type="match status" value="1"/>
</dbReference>
<comment type="caution">
    <text evidence="2">The sequence shown here is derived from an EMBL/GenBank/DDBJ whole genome shotgun (WGS) entry which is preliminary data.</text>
</comment>
<keyword evidence="3" id="KW-1185">Reference proteome</keyword>
<sequence>MLQLPSSELVVAPGRAVEWRVGAATGVPGPPLARPSFNQEYHFGACAGTDGGDQAPGPRPRTDSFAVTFEIRGPFDRPALEAALLHCVRRHEALRCVFHASADGPVVEVAEPQDVKLEAVDRGPVASPAAARAYVDRFLGATDTRRGPWFVMGAVVREGSTTVLLACDHLVTDGSSMMIVLNDVATAYEAFSRGREPALPAAGGFLDHGREERRRAAAVGPGDSSLEHWKGFIARGGGPFPRFPLDLGIEPGAGGPARNTTHTLLDRAGAAALEARCRAAGAGLPTAALAAVGVSLRKQGGPDVHRTLVPVSTRGRGRHAHSAGWFVNLVPVEFPVADGTDLARTLAAARDASTRMIRGGRVPFVAVLRLLAPEHYARPWPHAVNFCSYMDFRHAPGAAHHAARRAGGYTSVPATNGMFLWLHRTHEGIHLNAVHVDTPQALRTGTALVGTLRRTLADMAHHGTL</sequence>
<name>A0ABS8AZX7_9ACTN</name>
<reference evidence="2 3" key="1">
    <citation type="submission" date="2021-10" db="EMBL/GenBank/DDBJ databases">
        <title>Streptomyces sp. strain SMC 277, a novel streptomycete isolated from soil.</title>
        <authorList>
            <person name="Chanama M."/>
        </authorList>
    </citation>
    <scope>NUCLEOTIDE SEQUENCE [LARGE SCALE GENOMIC DNA]</scope>
    <source>
        <strain evidence="2 3">SMC 277</strain>
    </source>
</reference>
<dbReference type="EMBL" id="JAJAUY010000001">
    <property type="protein sequence ID" value="MCB5177906.1"/>
    <property type="molecule type" value="Genomic_DNA"/>
</dbReference>
<proteinExistence type="predicted"/>
<dbReference type="InterPro" id="IPR001242">
    <property type="entry name" value="Condensation_dom"/>
</dbReference>
<dbReference type="RefSeq" id="WP_226724301.1">
    <property type="nucleotide sequence ID" value="NZ_JAJAUY010000001.1"/>
</dbReference>
<feature type="domain" description="Condensation" evidence="1">
    <location>
        <begin position="66"/>
        <end position="375"/>
    </location>
</feature>
<dbReference type="Pfam" id="PF00668">
    <property type="entry name" value="Condensation"/>
    <property type="match status" value="1"/>
</dbReference>
<dbReference type="InterPro" id="IPR023213">
    <property type="entry name" value="CAT-like_dom_sf"/>
</dbReference>
<dbReference type="PANTHER" id="PTHR45527">
    <property type="entry name" value="NONRIBOSOMAL PEPTIDE SYNTHETASE"/>
    <property type="match status" value="1"/>
</dbReference>
<accession>A0ABS8AZX7</accession>
<gene>
    <name evidence="2" type="ORF">LG632_00650</name>
</gene>
<evidence type="ECO:0000313" key="2">
    <source>
        <dbReference type="EMBL" id="MCB5177906.1"/>
    </source>
</evidence>
<dbReference type="SUPFAM" id="SSF52777">
    <property type="entry name" value="CoA-dependent acyltransferases"/>
    <property type="match status" value="2"/>
</dbReference>